<proteinExistence type="predicted"/>
<gene>
    <name evidence="1" type="ORF">GT003_05000</name>
</gene>
<organism evidence="1 2">
    <name type="scientific">Paenibacillus sacheonensis</name>
    <dbReference type="NCBI Taxonomy" id="742054"/>
    <lineage>
        <taxon>Bacteria</taxon>
        <taxon>Bacillati</taxon>
        <taxon>Bacillota</taxon>
        <taxon>Bacilli</taxon>
        <taxon>Bacillales</taxon>
        <taxon>Paenibacillaceae</taxon>
        <taxon>Paenibacillus</taxon>
    </lineage>
</organism>
<dbReference type="EMBL" id="JAAAMU010000002">
    <property type="protein sequence ID" value="NBC68354.1"/>
    <property type="molecule type" value="Genomic_DNA"/>
</dbReference>
<dbReference type="OrthoDB" id="5326008at2"/>
<reference evidence="1 2" key="1">
    <citation type="submission" date="2020-01" db="EMBL/GenBank/DDBJ databases">
        <title>Paenibacillus soybeanensis sp. nov. isolated from the nodules of soybean (Glycine max(L.) Merr).</title>
        <authorList>
            <person name="Wang H."/>
        </authorList>
    </citation>
    <scope>NUCLEOTIDE SEQUENCE [LARGE SCALE GENOMIC DNA]</scope>
    <source>
        <strain evidence="1 2">DSM 23054</strain>
    </source>
</reference>
<dbReference type="RefSeq" id="WP_161695056.1">
    <property type="nucleotide sequence ID" value="NZ_JAAAMU010000002.1"/>
</dbReference>
<keyword evidence="2" id="KW-1185">Reference proteome</keyword>
<sequence>MKLAALKGEYDAIYSLGHLCLAAIQMEKNDLRQFAGPLDWVASYNLPQVTRLLANRFAGFLEYGNLKFVGYANDKIMMVQDTDYDIVSNHDFYTHNNFPPHYAAYPEIKAKYDRRIARFLEKAASSSSMLFIRTEATQQEALELKKVLSGLVAKDFRLLVINHVDVPGMVELNWDIDKVVAVQFPNVEIWEGNNHLWTGIFSGVTMSDSD</sequence>
<dbReference type="Pfam" id="PF08795">
    <property type="entry name" value="DUF1796"/>
    <property type="match status" value="1"/>
</dbReference>
<name>A0A7X4YMZ2_9BACL</name>
<dbReference type="Proteomes" id="UP000558113">
    <property type="component" value="Unassembled WGS sequence"/>
</dbReference>
<accession>A0A7X4YMZ2</accession>
<protein>
    <submittedName>
        <fullName evidence="1">Peptidase</fullName>
    </submittedName>
</protein>
<evidence type="ECO:0000313" key="2">
    <source>
        <dbReference type="Proteomes" id="UP000558113"/>
    </source>
</evidence>
<evidence type="ECO:0000313" key="1">
    <source>
        <dbReference type="EMBL" id="NBC68354.1"/>
    </source>
</evidence>
<comment type="caution">
    <text evidence="1">The sequence shown here is derived from an EMBL/GenBank/DDBJ whole genome shotgun (WGS) entry which is preliminary data.</text>
</comment>
<dbReference type="AlphaFoldDB" id="A0A7X4YMZ2"/>
<dbReference type="InterPro" id="IPR014903">
    <property type="entry name" value="DUF1796"/>
</dbReference>